<keyword evidence="3" id="KW-1185">Reference proteome</keyword>
<organism evidence="2 3">
    <name type="scientific">Chaetoceros tenuissimus</name>
    <dbReference type="NCBI Taxonomy" id="426638"/>
    <lineage>
        <taxon>Eukaryota</taxon>
        <taxon>Sar</taxon>
        <taxon>Stramenopiles</taxon>
        <taxon>Ochrophyta</taxon>
        <taxon>Bacillariophyta</taxon>
        <taxon>Coscinodiscophyceae</taxon>
        <taxon>Chaetocerotophycidae</taxon>
        <taxon>Chaetocerotales</taxon>
        <taxon>Chaetocerotaceae</taxon>
        <taxon>Chaetoceros</taxon>
    </lineage>
</organism>
<protein>
    <submittedName>
        <fullName evidence="2">Uncharacterized protein</fullName>
    </submittedName>
</protein>
<feature type="compositionally biased region" description="Basic residues" evidence="1">
    <location>
        <begin position="236"/>
        <end position="246"/>
    </location>
</feature>
<dbReference type="AlphaFoldDB" id="A0AAD3CGX7"/>
<comment type="caution">
    <text evidence="2">The sequence shown here is derived from an EMBL/GenBank/DDBJ whole genome shotgun (WGS) entry which is preliminary data.</text>
</comment>
<reference evidence="2 3" key="1">
    <citation type="journal article" date="2021" name="Sci. Rep.">
        <title>The genome of the diatom Chaetoceros tenuissimus carries an ancient integrated fragment of an extant virus.</title>
        <authorList>
            <person name="Hongo Y."/>
            <person name="Kimura K."/>
            <person name="Takaki Y."/>
            <person name="Yoshida Y."/>
            <person name="Baba S."/>
            <person name="Kobayashi G."/>
            <person name="Nagasaki K."/>
            <person name="Hano T."/>
            <person name="Tomaru Y."/>
        </authorList>
    </citation>
    <scope>NUCLEOTIDE SEQUENCE [LARGE SCALE GENOMIC DNA]</scope>
    <source>
        <strain evidence="2 3">NIES-3715</strain>
    </source>
</reference>
<evidence type="ECO:0000256" key="1">
    <source>
        <dbReference type="SAM" id="MobiDB-lite"/>
    </source>
</evidence>
<dbReference type="EMBL" id="BLLK01000022">
    <property type="protein sequence ID" value="GFH45892.1"/>
    <property type="molecule type" value="Genomic_DNA"/>
</dbReference>
<gene>
    <name evidence="2" type="ORF">CTEN210_02366</name>
</gene>
<evidence type="ECO:0000313" key="3">
    <source>
        <dbReference type="Proteomes" id="UP001054902"/>
    </source>
</evidence>
<evidence type="ECO:0000313" key="2">
    <source>
        <dbReference type="EMBL" id="GFH45892.1"/>
    </source>
</evidence>
<name>A0AAD3CGX7_9STRA</name>
<sequence>MPQFLASASSKTCFSILPSSCLLYALATVVLLIAPFSDAALPCSCSPLTYEWKLDFKAGGCPDPKNLTELLNRVDGITNSSMCQIYTTTDDDPVQIDELRFFEYGAGLHDLVNYRVLRGKWNDTDTMSVSSITSEDPTIFTSSATIELAGTKEDGSSFLFIWLADYTNACNVEPYDGIDSIAYLNFTNARMNPSPSTCYPCKDSKSSKSQKSWSYKYGPKSSKSKKGINNCDRHVVKASKSKKSSKSTKSWKSSSKGKGHLRK</sequence>
<feature type="compositionally biased region" description="Low complexity" evidence="1">
    <location>
        <begin position="207"/>
        <end position="221"/>
    </location>
</feature>
<dbReference type="Proteomes" id="UP001054902">
    <property type="component" value="Unassembled WGS sequence"/>
</dbReference>
<accession>A0AAD3CGX7</accession>
<feature type="region of interest" description="Disordered" evidence="1">
    <location>
        <begin position="197"/>
        <end position="263"/>
    </location>
</feature>
<proteinExistence type="predicted"/>